<dbReference type="AlphaFoldDB" id="A0ABD1EFX4"/>
<organism evidence="1 2">
    <name type="scientific">Hypothenemus hampei</name>
    <name type="common">Coffee berry borer</name>
    <dbReference type="NCBI Taxonomy" id="57062"/>
    <lineage>
        <taxon>Eukaryota</taxon>
        <taxon>Metazoa</taxon>
        <taxon>Ecdysozoa</taxon>
        <taxon>Arthropoda</taxon>
        <taxon>Hexapoda</taxon>
        <taxon>Insecta</taxon>
        <taxon>Pterygota</taxon>
        <taxon>Neoptera</taxon>
        <taxon>Endopterygota</taxon>
        <taxon>Coleoptera</taxon>
        <taxon>Polyphaga</taxon>
        <taxon>Cucujiformia</taxon>
        <taxon>Curculionidae</taxon>
        <taxon>Scolytinae</taxon>
        <taxon>Hypothenemus</taxon>
    </lineage>
</organism>
<evidence type="ECO:0000313" key="1">
    <source>
        <dbReference type="EMBL" id="KAL1493460.1"/>
    </source>
</evidence>
<comment type="caution">
    <text evidence="1">The sequence shown here is derived from an EMBL/GenBank/DDBJ whole genome shotgun (WGS) entry which is preliminary data.</text>
</comment>
<evidence type="ECO:0000313" key="2">
    <source>
        <dbReference type="Proteomes" id="UP001566132"/>
    </source>
</evidence>
<dbReference type="Proteomes" id="UP001566132">
    <property type="component" value="Unassembled WGS sequence"/>
</dbReference>
<reference evidence="1 2" key="1">
    <citation type="submission" date="2024-05" db="EMBL/GenBank/DDBJ databases">
        <title>Genetic variation in Jamaican populations of the coffee berry borer (Hypothenemus hampei).</title>
        <authorList>
            <person name="Errbii M."/>
            <person name="Myrie A."/>
        </authorList>
    </citation>
    <scope>NUCLEOTIDE SEQUENCE [LARGE SCALE GENOMIC DNA]</scope>
    <source>
        <strain evidence="1">JA-Hopewell-2020-01-JO</strain>
        <tissue evidence="1">Whole body</tissue>
    </source>
</reference>
<name>A0ABD1EFX4_HYPHA</name>
<protein>
    <submittedName>
        <fullName evidence="1">Uncharacterized protein</fullName>
    </submittedName>
</protein>
<keyword evidence="2" id="KW-1185">Reference proteome</keyword>
<gene>
    <name evidence="1" type="ORF">ABEB36_011507</name>
</gene>
<accession>A0ABD1EFX4</accession>
<proteinExistence type="predicted"/>
<sequence length="83" mass="9312">MVLFAILKRTLPLAFNNNVRSITKSDLRAEAGLMPMQQLAQKAKALTLKLNLHVCTACTRDQITHLTVFLRSFKENVGENSIN</sequence>
<dbReference type="EMBL" id="JBDJPC010000008">
    <property type="protein sequence ID" value="KAL1493460.1"/>
    <property type="molecule type" value="Genomic_DNA"/>
</dbReference>